<reference evidence="2 3" key="1">
    <citation type="submission" date="2019-06" db="EMBL/GenBank/DDBJ databases">
        <authorList>
            <person name="Lee I."/>
            <person name="Jang G.I."/>
            <person name="Hwang C.Y."/>
        </authorList>
    </citation>
    <scope>NUCLEOTIDE SEQUENCE [LARGE SCALE GENOMIC DNA]</scope>
    <source>
        <strain evidence="2 3">PAMC 28131</strain>
    </source>
</reference>
<evidence type="ECO:0000256" key="1">
    <source>
        <dbReference type="SAM" id="Phobius"/>
    </source>
</evidence>
<keyword evidence="1" id="KW-1133">Transmembrane helix</keyword>
<keyword evidence="1" id="KW-0472">Membrane</keyword>
<feature type="transmembrane region" description="Helical" evidence="1">
    <location>
        <begin position="106"/>
        <end position="123"/>
    </location>
</feature>
<dbReference type="EMBL" id="VFSU01000019">
    <property type="protein sequence ID" value="TPE62185.1"/>
    <property type="molecule type" value="Genomic_DNA"/>
</dbReference>
<name>A0A501XP11_9SPHN</name>
<sequence length="197" mass="21205">MPSNASGPDSLRAAQLPALVGDVQPQPLEQLVDQLLDRWHGKGAPRNVLSKAAQVDREFRTRHAAVRHDREFISNCAFLIAFLGGLSAVTLGITLAELPILTGERVARMVVLALMVGASVSVATRTSNRLAMQLAILGGFALILFTGAPSDFALRGWDRTTTMVGTALIAAKAVRLFLDRMLDRYEARLLLASAGCR</sequence>
<keyword evidence="1" id="KW-0812">Transmembrane</keyword>
<feature type="transmembrane region" description="Helical" evidence="1">
    <location>
        <begin position="72"/>
        <end position="94"/>
    </location>
</feature>
<organism evidence="2 3">
    <name type="scientific">Sandaracinobacter neustonicus</name>
    <dbReference type="NCBI Taxonomy" id="1715348"/>
    <lineage>
        <taxon>Bacteria</taxon>
        <taxon>Pseudomonadati</taxon>
        <taxon>Pseudomonadota</taxon>
        <taxon>Alphaproteobacteria</taxon>
        <taxon>Sphingomonadales</taxon>
        <taxon>Sphingosinicellaceae</taxon>
        <taxon>Sandaracinobacter</taxon>
    </lineage>
</organism>
<dbReference type="AlphaFoldDB" id="A0A501XP11"/>
<feature type="transmembrane region" description="Helical" evidence="1">
    <location>
        <begin position="160"/>
        <end position="178"/>
    </location>
</feature>
<evidence type="ECO:0000313" key="2">
    <source>
        <dbReference type="EMBL" id="TPE62185.1"/>
    </source>
</evidence>
<keyword evidence="3" id="KW-1185">Reference proteome</keyword>
<evidence type="ECO:0000313" key="3">
    <source>
        <dbReference type="Proteomes" id="UP000319897"/>
    </source>
</evidence>
<gene>
    <name evidence="2" type="ORF">FJQ54_06540</name>
</gene>
<accession>A0A501XP11</accession>
<proteinExistence type="predicted"/>
<protein>
    <submittedName>
        <fullName evidence="2">Uncharacterized protein</fullName>
    </submittedName>
</protein>
<comment type="caution">
    <text evidence="2">The sequence shown here is derived from an EMBL/GenBank/DDBJ whole genome shotgun (WGS) entry which is preliminary data.</text>
</comment>
<feature type="transmembrane region" description="Helical" evidence="1">
    <location>
        <begin position="130"/>
        <end position="148"/>
    </location>
</feature>
<dbReference type="RefSeq" id="WP_140927610.1">
    <property type="nucleotide sequence ID" value="NZ_VFSU01000019.1"/>
</dbReference>
<dbReference type="Proteomes" id="UP000319897">
    <property type="component" value="Unassembled WGS sequence"/>
</dbReference>